<dbReference type="Proteomes" id="UP000028926">
    <property type="component" value="Chromosome"/>
</dbReference>
<proteinExistence type="predicted"/>
<organism evidence="1 2">
    <name type="scientific">Candidatus Odyssella acanthamoebae</name>
    <dbReference type="NCBI Taxonomy" id="91604"/>
    <lineage>
        <taxon>Bacteria</taxon>
        <taxon>Pseudomonadati</taxon>
        <taxon>Pseudomonadota</taxon>
        <taxon>Alphaproteobacteria</taxon>
        <taxon>Holosporales</taxon>
        <taxon>Candidatus Paracaedibacteraceae</taxon>
        <taxon>Candidatus Odyssella</taxon>
    </lineage>
</organism>
<sequence length="111" mass="12684">MNKLGLLKPGQYKTIQLNPGYYEIGFNVTIPDPNMGTVKGFTVIKAEESKVYFVDIFSYSFYNQYLQGFTHSMGIVAVEDELRGRYYLSKNFISKGVNERVPLQILEKLLG</sequence>
<protein>
    <submittedName>
        <fullName evidence="1">Uncharacterized protein</fullName>
    </submittedName>
</protein>
<name>A0A077AZS2_9PROT</name>
<evidence type="ECO:0000313" key="2">
    <source>
        <dbReference type="Proteomes" id="UP000028926"/>
    </source>
</evidence>
<dbReference type="EMBL" id="CP008941">
    <property type="protein sequence ID" value="AIK96220.1"/>
    <property type="molecule type" value="Genomic_DNA"/>
</dbReference>
<gene>
    <name evidence="1" type="ORF">ID47_04870</name>
</gene>
<accession>A0A077AZS2</accession>
<dbReference type="HOGENOM" id="CLU_2153769_0_0_5"/>
<dbReference type="STRING" id="91604.ID47_04870"/>
<reference evidence="1 2" key="1">
    <citation type="submission" date="2014-07" db="EMBL/GenBank/DDBJ databases">
        <title>Comparative genomic insights into amoeba endosymbionts belonging to the families of Holosporaceae and Candidatus Midichloriaceae within Rickettsiales.</title>
        <authorList>
            <person name="Wang Z."/>
            <person name="Wu M."/>
        </authorList>
    </citation>
    <scope>NUCLEOTIDE SEQUENCE [LARGE SCALE GENOMIC DNA]</scope>
    <source>
        <strain evidence="1">PRA3</strain>
    </source>
</reference>
<keyword evidence="2" id="KW-1185">Reference proteome</keyword>
<dbReference type="AlphaFoldDB" id="A0A077AZS2"/>
<evidence type="ECO:0000313" key="1">
    <source>
        <dbReference type="EMBL" id="AIK96220.1"/>
    </source>
</evidence>
<dbReference type="KEGG" id="paca:ID47_04870"/>